<feature type="signal peptide" evidence="2">
    <location>
        <begin position="1"/>
        <end position="20"/>
    </location>
</feature>
<feature type="region of interest" description="Disordered" evidence="1">
    <location>
        <begin position="185"/>
        <end position="218"/>
    </location>
</feature>
<keyword evidence="2" id="KW-0732">Signal</keyword>
<dbReference type="AlphaFoldDB" id="A0A061RT90"/>
<evidence type="ECO:0008006" key="4">
    <source>
        <dbReference type="Google" id="ProtNLM"/>
    </source>
</evidence>
<name>A0A061RT90_9CHLO</name>
<reference evidence="3" key="1">
    <citation type="submission" date="2014-05" db="EMBL/GenBank/DDBJ databases">
        <title>The transcriptome of the halophilic microalga Tetraselmis sp. GSL018 isolated from the Great Salt Lake, Utah.</title>
        <authorList>
            <person name="Jinkerson R.E."/>
            <person name="D'Adamo S."/>
            <person name="Posewitz M.C."/>
        </authorList>
    </citation>
    <scope>NUCLEOTIDE SEQUENCE</scope>
    <source>
        <strain evidence="3">GSL018</strain>
    </source>
</reference>
<evidence type="ECO:0000256" key="1">
    <source>
        <dbReference type="SAM" id="MobiDB-lite"/>
    </source>
</evidence>
<evidence type="ECO:0000256" key="2">
    <source>
        <dbReference type="SAM" id="SignalP"/>
    </source>
</evidence>
<organism evidence="3">
    <name type="scientific">Tetraselmis sp. GSL018</name>
    <dbReference type="NCBI Taxonomy" id="582737"/>
    <lineage>
        <taxon>Eukaryota</taxon>
        <taxon>Viridiplantae</taxon>
        <taxon>Chlorophyta</taxon>
        <taxon>core chlorophytes</taxon>
        <taxon>Chlorodendrophyceae</taxon>
        <taxon>Chlorodendrales</taxon>
        <taxon>Chlorodendraceae</taxon>
        <taxon>Tetraselmis</taxon>
    </lineage>
</organism>
<feature type="compositionally biased region" description="Basic and acidic residues" evidence="1">
    <location>
        <begin position="207"/>
        <end position="218"/>
    </location>
</feature>
<gene>
    <name evidence="3" type="ORF">TSPGSL018_23913</name>
</gene>
<protein>
    <recommendedName>
        <fullName evidence="4">Translocon-associated protein subunit alpha</fullName>
    </recommendedName>
</protein>
<sequence length="218" mass="23399">MLDIGLWLPLLLLFLNRLHAMELVKPRLFIPKDSYEEFLVKGPVTVSYVATVVNGTAVDVVVLDKENFIRFANKVDSEFNEEASTLDSRQAHLLHYRLGPGLHYLVVDNSKEFGSTKPAGDVEVSLSINVLDPRGGVEALGRAVSVPTWAAVATLAVAAVALLCSTALGSALLLRRGSPAEAAVGGVPTRRWRTKPGGKKKVGVRKALQDGDGKDCSV</sequence>
<proteinExistence type="predicted"/>
<dbReference type="EMBL" id="GBEZ01010530">
    <property type="protein sequence ID" value="JAC75153.1"/>
    <property type="molecule type" value="Transcribed_RNA"/>
</dbReference>
<feature type="chain" id="PRO_5030002197" description="Translocon-associated protein subunit alpha" evidence="2">
    <location>
        <begin position="21"/>
        <end position="218"/>
    </location>
</feature>
<accession>A0A061RT90</accession>
<evidence type="ECO:0000313" key="3">
    <source>
        <dbReference type="EMBL" id="JAC75153.1"/>
    </source>
</evidence>
<feature type="compositionally biased region" description="Basic residues" evidence="1">
    <location>
        <begin position="190"/>
        <end position="204"/>
    </location>
</feature>